<evidence type="ECO:0000256" key="2">
    <source>
        <dbReference type="ARBA" id="ARBA00022692"/>
    </source>
</evidence>
<dbReference type="EMBL" id="OV696690">
    <property type="protein sequence ID" value="CAH1265393.1"/>
    <property type="molecule type" value="Genomic_DNA"/>
</dbReference>
<evidence type="ECO:0000256" key="8">
    <source>
        <dbReference type="SAM" id="Phobius"/>
    </source>
</evidence>
<dbReference type="FunFam" id="1.20.1070.10:FF:000313">
    <property type="entry name" value="Uncharacterized protein"/>
    <property type="match status" value="1"/>
</dbReference>
<protein>
    <submittedName>
        <fullName evidence="10">MTNR1B protein</fullName>
    </submittedName>
</protein>
<reference evidence="10" key="1">
    <citation type="submission" date="2022-01" db="EMBL/GenBank/DDBJ databases">
        <authorList>
            <person name="Braso-Vives M."/>
        </authorList>
    </citation>
    <scope>NUCLEOTIDE SEQUENCE</scope>
</reference>
<sequence length="351" mass="39199">MAENKTVASFTPAVTVDFLFSNETVYLANLTQPLTTTPFMTRGLEFAPNPVASFFFLVISIVGTLGNLLLILSFVLTKKLRCSLNAFITSMAVSDLIFAALYDSLSAHEQSTGGWVFQPELCTGLGVITVLSGCHSLISSALIALNRYILVTKKPSVYKMFFSPVKTSIMIAMAWTVSFLMVTPAAFFGFGEFGYNHATYTCDFVVSNPSTYLYFFSFPGATVAVSNFVCITCYFRIFLTVRKSAKRFKPNQQLKHVPIVPIKVVKETKQMFIIYITFLSTTAPYSMFYAADNGMDDIPPTAFVVAAIIYACNSSLNPIIHTWKNRDYRRAFRAILCFRKRRNTRIQAVPV</sequence>
<dbReference type="OrthoDB" id="10044919at2759"/>
<feature type="transmembrane region" description="Helical" evidence="8">
    <location>
        <begin position="125"/>
        <end position="149"/>
    </location>
</feature>
<keyword evidence="2 8" id="KW-0812">Transmembrane</keyword>
<keyword evidence="5 8" id="KW-0472">Membrane</keyword>
<dbReference type="AlphaFoldDB" id="A0A8K0ET58"/>
<dbReference type="PANTHER" id="PTHR24240">
    <property type="entry name" value="OPSIN"/>
    <property type="match status" value="1"/>
</dbReference>
<feature type="transmembrane region" description="Helical" evidence="8">
    <location>
        <begin position="302"/>
        <end position="320"/>
    </location>
</feature>
<gene>
    <name evidence="10" type="primary">MTNR1B</name>
    <name evidence="10" type="ORF">BLAG_LOCUS19404</name>
</gene>
<evidence type="ECO:0000313" key="11">
    <source>
        <dbReference type="Proteomes" id="UP000838412"/>
    </source>
</evidence>
<dbReference type="InterPro" id="IPR050125">
    <property type="entry name" value="GPCR_opsins"/>
</dbReference>
<comment type="subcellular location">
    <subcellularLocation>
        <location evidence="1">Membrane</location>
        <topology evidence="1">Multi-pass membrane protein</topology>
    </subcellularLocation>
</comment>
<keyword evidence="7" id="KW-0807">Transducer</keyword>
<feature type="transmembrane region" description="Helical" evidence="8">
    <location>
        <begin position="84"/>
        <end position="105"/>
    </location>
</feature>
<dbReference type="InterPro" id="IPR000276">
    <property type="entry name" value="GPCR_Rhodpsn"/>
</dbReference>
<feature type="transmembrane region" description="Helical" evidence="8">
    <location>
        <begin position="169"/>
        <end position="191"/>
    </location>
</feature>
<dbReference type="SMART" id="SM01381">
    <property type="entry name" value="7TM_GPCR_Srsx"/>
    <property type="match status" value="1"/>
</dbReference>
<dbReference type="InterPro" id="IPR017452">
    <property type="entry name" value="GPCR_Rhodpsn_7TM"/>
</dbReference>
<dbReference type="Gene3D" id="1.20.1070.10">
    <property type="entry name" value="Rhodopsin 7-helix transmembrane proteins"/>
    <property type="match status" value="1"/>
</dbReference>
<keyword evidence="6" id="KW-0675">Receptor</keyword>
<accession>A0A8K0ET58</accession>
<dbReference type="GO" id="GO:0016020">
    <property type="term" value="C:membrane"/>
    <property type="evidence" value="ECO:0007669"/>
    <property type="project" value="UniProtKB-SubCell"/>
</dbReference>
<dbReference type="PROSITE" id="PS50262">
    <property type="entry name" value="G_PROTEIN_RECEP_F1_2"/>
    <property type="match status" value="1"/>
</dbReference>
<evidence type="ECO:0000313" key="10">
    <source>
        <dbReference type="EMBL" id="CAH1265393.1"/>
    </source>
</evidence>
<evidence type="ECO:0000256" key="7">
    <source>
        <dbReference type="ARBA" id="ARBA00023224"/>
    </source>
</evidence>
<keyword evidence="11" id="KW-1185">Reference proteome</keyword>
<dbReference type="PRINTS" id="PR00237">
    <property type="entry name" value="GPCRRHODOPSN"/>
</dbReference>
<evidence type="ECO:0000256" key="5">
    <source>
        <dbReference type="ARBA" id="ARBA00023136"/>
    </source>
</evidence>
<dbReference type="GO" id="GO:0004930">
    <property type="term" value="F:G protein-coupled receptor activity"/>
    <property type="evidence" value="ECO:0007669"/>
    <property type="project" value="UniProtKB-KW"/>
</dbReference>
<keyword evidence="4" id="KW-0297">G-protein coupled receptor</keyword>
<dbReference type="SUPFAM" id="SSF81321">
    <property type="entry name" value="Family A G protein-coupled receptor-like"/>
    <property type="match status" value="1"/>
</dbReference>
<feature type="transmembrane region" description="Helical" evidence="8">
    <location>
        <begin position="211"/>
        <end position="239"/>
    </location>
</feature>
<name>A0A8K0ET58_BRALA</name>
<feature type="domain" description="G-protein coupled receptors family 1 profile" evidence="9">
    <location>
        <begin position="66"/>
        <end position="321"/>
    </location>
</feature>
<evidence type="ECO:0000259" key="9">
    <source>
        <dbReference type="PROSITE" id="PS50262"/>
    </source>
</evidence>
<evidence type="ECO:0000256" key="4">
    <source>
        <dbReference type="ARBA" id="ARBA00023040"/>
    </source>
</evidence>
<dbReference type="Proteomes" id="UP000838412">
    <property type="component" value="Chromosome 5"/>
</dbReference>
<proteinExistence type="predicted"/>
<feature type="transmembrane region" description="Helical" evidence="8">
    <location>
        <begin position="54"/>
        <end position="77"/>
    </location>
</feature>
<evidence type="ECO:0000256" key="3">
    <source>
        <dbReference type="ARBA" id="ARBA00022989"/>
    </source>
</evidence>
<organism evidence="10 11">
    <name type="scientific">Branchiostoma lanceolatum</name>
    <name type="common">Common lancelet</name>
    <name type="synonym">Amphioxus lanceolatum</name>
    <dbReference type="NCBI Taxonomy" id="7740"/>
    <lineage>
        <taxon>Eukaryota</taxon>
        <taxon>Metazoa</taxon>
        <taxon>Chordata</taxon>
        <taxon>Cephalochordata</taxon>
        <taxon>Leptocardii</taxon>
        <taxon>Amphioxiformes</taxon>
        <taxon>Branchiostomatidae</taxon>
        <taxon>Branchiostoma</taxon>
    </lineage>
</organism>
<dbReference type="CDD" id="cd00637">
    <property type="entry name" value="7tm_classA_rhodopsin-like"/>
    <property type="match status" value="1"/>
</dbReference>
<evidence type="ECO:0000256" key="6">
    <source>
        <dbReference type="ARBA" id="ARBA00023170"/>
    </source>
</evidence>
<keyword evidence="3 8" id="KW-1133">Transmembrane helix</keyword>
<feature type="transmembrane region" description="Helical" evidence="8">
    <location>
        <begin position="272"/>
        <end position="290"/>
    </location>
</feature>
<evidence type="ECO:0000256" key="1">
    <source>
        <dbReference type="ARBA" id="ARBA00004141"/>
    </source>
</evidence>
<dbReference type="Pfam" id="PF00001">
    <property type="entry name" value="7tm_1"/>
    <property type="match status" value="1"/>
</dbReference>